<reference evidence="2 3" key="1">
    <citation type="submission" date="2022-11" db="EMBL/GenBank/DDBJ databases">
        <title>Whole genome sequence of Eschrichtius robustus ER-17-0199.</title>
        <authorList>
            <person name="Bruniche-Olsen A."/>
            <person name="Black A.N."/>
            <person name="Fields C.J."/>
            <person name="Walden K."/>
            <person name="Dewoody J.A."/>
        </authorList>
    </citation>
    <scope>NUCLEOTIDE SEQUENCE [LARGE SCALE GENOMIC DNA]</scope>
    <source>
        <strain evidence="2">ER-17-0199</strain>
        <tissue evidence="2">Blubber</tissue>
    </source>
</reference>
<name>A0AB34GX31_ESCRO</name>
<dbReference type="AlphaFoldDB" id="A0AB34GX31"/>
<gene>
    <name evidence="2" type="ORF">J1605_009798</name>
</gene>
<evidence type="ECO:0000313" key="3">
    <source>
        <dbReference type="Proteomes" id="UP001159641"/>
    </source>
</evidence>
<organism evidence="2 3">
    <name type="scientific">Eschrichtius robustus</name>
    <name type="common">California gray whale</name>
    <name type="synonym">Eschrichtius gibbosus</name>
    <dbReference type="NCBI Taxonomy" id="9764"/>
    <lineage>
        <taxon>Eukaryota</taxon>
        <taxon>Metazoa</taxon>
        <taxon>Chordata</taxon>
        <taxon>Craniata</taxon>
        <taxon>Vertebrata</taxon>
        <taxon>Euteleostomi</taxon>
        <taxon>Mammalia</taxon>
        <taxon>Eutheria</taxon>
        <taxon>Laurasiatheria</taxon>
        <taxon>Artiodactyla</taxon>
        <taxon>Whippomorpha</taxon>
        <taxon>Cetacea</taxon>
        <taxon>Mysticeti</taxon>
        <taxon>Eschrichtiidae</taxon>
        <taxon>Eschrichtius</taxon>
    </lineage>
</organism>
<proteinExistence type="predicted"/>
<sequence length="191" mass="20239">MFPRARPRGRCDREGARPAPPPAVCPYEPGTPGAVWGGGKAGAALGTHPSGPATGIPSNGNTGKAAWGSEESSKEVRGCGFLERENSGFKESGPAFSGASLGLRRLGCYVRASVPKQAFPAEKRVRYFVDSQVQANSLPGFKGVFAVLLARGLPQSLSILNSGRLRSTDLTWPGRDLDLTISHSFRKVQME</sequence>
<evidence type="ECO:0000256" key="1">
    <source>
        <dbReference type="SAM" id="MobiDB-lite"/>
    </source>
</evidence>
<dbReference type="Proteomes" id="UP001159641">
    <property type="component" value="Unassembled WGS sequence"/>
</dbReference>
<comment type="caution">
    <text evidence="2">The sequence shown here is derived from an EMBL/GenBank/DDBJ whole genome shotgun (WGS) entry which is preliminary data.</text>
</comment>
<evidence type="ECO:0000313" key="2">
    <source>
        <dbReference type="EMBL" id="KAJ8783190.1"/>
    </source>
</evidence>
<accession>A0AB34GX31</accession>
<feature type="region of interest" description="Disordered" evidence="1">
    <location>
        <begin position="1"/>
        <end position="69"/>
    </location>
</feature>
<feature type="compositionally biased region" description="Low complexity" evidence="1">
    <location>
        <begin position="25"/>
        <end position="34"/>
    </location>
</feature>
<keyword evidence="3" id="KW-1185">Reference proteome</keyword>
<dbReference type="EMBL" id="JAIQCJ010002089">
    <property type="protein sequence ID" value="KAJ8783190.1"/>
    <property type="molecule type" value="Genomic_DNA"/>
</dbReference>
<protein>
    <submittedName>
        <fullName evidence="2">Uncharacterized protein</fullName>
    </submittedName>
</protein>